<evidence type="ECO:0000313" key="2">
    <source>
        <dbReference type="EMBL" id="GIF57091.1"/>
    </source>
</evidence>
<dbReference type="SUPFAM" id="SSF56281">
    <property type="entry name" value="Metallo-hydrolase/oxidoreductase"/>
    <property type="match status" value="1"/>
</dbReference>
<evidence type="ECO:0000313" key="3">
    <source>
        <dbReference type="Proteomes" id="UP000624325"/>
    </source>
</evidence>
<organism evidence="2 3">
    <name type="scientific">Asanoa iriomotensis</name>
    <dbReference type="NCBI Taxonomy" id="234613"/>
    <lineage>
        <taxon>Bacteria</taxon>
        <taxon>Bacillati</taxon>
        <taxon>Actinomycetota</taxon>
        <taxon>Actinomycetes</taxon>
        <taxon>Micromonosporales</taxon>
        <taxon>Micromonosporaceae</taxon>
        <taxon>Asanoa</taxon>
    </lineage>
</organism>
<comment type="caution">
    <text evidence="2">The sequence shown here is derived from an EMBL/GenBank/DDBJ whole genome shotgun (WGS) entry which is preliminary data.</text>
</comment>
<accession>A0ABQ4C2S7</accession>
<keyword evidence="3" id="KW-1185">Reference proteome</keyword>
<dbReference type="Gene3D" id="3.60.15.10">
    <property type="entry name" value="Ribonuclease Z/Hydroxyacylglutathione hydrolase-like"/>
    <property type="match status" value="1"/>
</dbReference>
<gene>
    <name evidence="2" type="ORF">Air01nite_31860</name>
</gene>
<evidence type="ECO:0000259" key="1">
    <source>
        <dbReference type="SMART" id="SM00849"/>
    </source>
</evidence>
<feature type="domain" description="Metallo-beta-lactamase" evidence="1">
    <location>
        <begin position="18"/>
        <end position="184"/>
    </location>
</feature>
<dbReference type="InterPro" id="IPR036866">
    <property type="entry name" value="RibonucZ/Hydroxyglut_hydro"/>
</dbReference>
<dbReference type="Proteomes" id="UP000624325">
    <property type="component" value="Unassembled WGS sequence"/>
</dbReference>
<protein>
    <submittedName>
        <fullName evidence="2">MBL fold metallo-hydrolase</fullName>
    </submittedName>
</protein>
<sequence length="244" mass="24934">MRLTVLGARGAFPEAGDACSGFLVEHDGFRMLLDAGYATFPRLLAHCTAADVDAVVITHGHPDHCVDLNPLLRARSLADDPPPPLPVYAPPGALDAVLALDRPGMLDYALHPAGDGDRLRIGPFTVDVRALPHFVPDNGLRVAAGGVALAYQGDSGPTTDLAALADGAAALIAEATYPLAVPDHSAGRLSSALDAAAAARTAGVGRLLLTHLWPGLPGDTAVEAARSGYAGPVDLAGAGQVWNL</sequence>
<dbReference type="Pfam" id="PF12706">
    <property type="entry name" value="Lactamase_B_2"/>
    <property type="match status" value="1"/>
</dbReference>
<dbReference type="InterPro" id="IPR001279">
    <property type="entry name" value="Metallo-B-lactamas"/>
</dbReference>
<proteinExistence type="predicted"/>
<dbReference type="EMBL" id="BONC01000020">
    <property type="protein sequence ID" value="GIF57091.1"/>
    <property type="molecule type" value="Genomic_DNA"/>
</dbReference>
<dbReference type="PANTHER" id="PTHR46018">
    <property type="entry name" value="ZINC PHOSPHODIESTERASE ELAC PROTEIN 1"/>
    <property type="match status" value="1"/>
</dbReference>
<name>A0ABQ4C2S7_9ACTN</name>
<dbReference type="RefSeq" id="WP_203703152.1">
    <property type="nucleotide sequence ID" value="NZ_BAAALU010000001.1"/>
</dbReference>
<dbReference type="SMART" id="SM00849">
    <property type="entry name" value="Lactamase_B"/>
    <property type="match status" value="1"/>
</dbReference>
<reference evidence="2 3" key="1">
    <citation type="submission" date="2021-01" db="EMBL/GenBank/DDBJ databases">
        <title>Whole genome shotgun sequence of Asanoa iriomotensis NBRC 100142.</title>
        <authorList>
            <person name="Komaki H."/>
            <person name="Tamura T."/>
        </authorList>
    </citation>
    <scope>NUCLEOTIDE SEQUENCE [LARGE SCALE GENOMIC DNA]</scope>
    <source>
        <strain evidence="2 3">NBRC 100142</strain>
    </source>
</reference>
<dbReference type="PANTHER" id="PTHR46018:SF4">
    <property type="entry name" value="METALLO-HYDROLASE YHFI-RELATED"/>
    <property type="match status" value="1"/>
</dbReference>